<comment type="pathway">
    <text evidence="4">Carotenoid biosynthesis; staphyloxanthin biosynthesis; staphyloxanthin from farnesyl diphosphate: step 3/5.</text>
</comment>
<dbReference type="GO" id="GO:0016117">
    <property type="term" value="P:carotenoid biosynthetic process"/>
    <property type="evidence" value="ECO:0007669"/>
    <property type="project" value="UniProtKB-KW"/>
</dbReference>
<dbReference type="SUPFAM" id="SSF51905">
    <property type="entry name" value="FAD/NAD(P)-binding domain"/>
    <property type="match status" value="1"/>
</dbReference>
<evidence type="ECO:0000256" key="7">
    <source>
        <dbReference type="ARBA" id="ARBA00041900"/>
    </source>
</evidence>
<accession>A0A931F7W8</accession>
<evidence type="ECO:0000256" key="3">
    <source>
        <dbReference type="ARBA" id="ARBA00023002"/>
    </source>
</evidence>
<evidence type="ECO:0000256" key="8">
    <source>
        <dbReference type="ARBA" id="ARBA00042619"/>
    </source>
</evidence>
<dbReference type="PANTHER" id="PTHR43734:SF7">
    <property type="entry name" value="4,4'-DIAPONEUROSPORENE OXYGENASE"/>
    <property type="match status" value="1"/>
</dbReference>
<feature type="domain" description="Amine oxidase" evidence="11">
    <location>
        <begin position="13"/>
        <end position="484"/>
    </location>
</feature>
<proteinExistence type="inferred from homology"/>
<comment type="similarity">
    <text evidence="5">Belongs to the carotenoid/retinoid oxidoreductase family. CrtP subfamily.</text>
</comment>
<sequence length="495" mass="57210">MSKKEVIIIGAGLGGLVAAIDLSCKGYKVTVIEKNNKPGGKIDKLKYEDFIVEPGPSCLLNPSVLKDLFDFAGEDFSDYVNLKKIDPELKGFFTDGKKLNFYNDPVNTKNNNIYLSQMNKNNLNRYFKYSEDIYDLIEEAFFEKGLDKPQEVLSYFGIFKTFRGLDMFSTLDDTITRFFSNYYLQELLKFFSNYAGSSPYRAPAAFSIYSFLQYEYGLWYPEGGFYNIIIALFQLAKKLEVKFIFNQRVKDLEVKNNNIKSVSTAKGEKYEGDFIVSNMEVIPFYQQITDEDDEFMSNFSKYEPSASAIIIFLVIKGDYKKLKMHNIFFTKESKEFYKTIFEDYKLPDDPSIHLLKTNSFNNKNYSKEFTTLKITVQVPYIQRNNKLKSEDYIEFKNKIIDKLEWMGMDDLKERILFEKTFMPSDFASKYFANRGAIYGVVGDRDKNQGTSINKNSEKYENLFFVGGSVNPGSSIPMVITGARLVSEKLDSKHQN</sequence>
<dbReference type="NCBIfam" id="TIGR02734">
    <property type="entry name" value="crtI_fam"/>
    <property type="match status" value="1"/>
</dbReference>
<evidence type="ECO:0000313" key="13">
    <source>
        <dbReference type="Proteomes" id="UP000621436"/>
    </source>
</evidence>
<organism evidence="12 13">
    <name type="scientific">Halonatronomonas betaini</name>
    <dbReference type="NCBI Taxonomy" id="2778430"/>
    <lineage>
        <taxon>Bacteria</taxon>
        <taxon>Bacillati</taxon>
        <taxon>Bacillota</taxon>
        <taxon>Clostridia</taxon>
        <taxon>Halanaerobiales</taxon>
        <taxon>Halarsenatibacteraceae</taxon>
        <taxon>Halonatronomonas</taxon>
    </lineage>
</organism>
<dbReference type="InterPro" id="IPR036188">
    <property type="entry name" value="FAD/NAD-bd_sf"/>
</dbReference>
<evidence type="ECO:0000256" key="5">
    <source>
        <dbReference type="ARBA" id="ARBA00038194"/>
    </source>
</evidence>
<dbReference type="RefSeq" id="WP_270452652.1">
    <property type="nucleotide sequence ID" value="NZ_JADPIE010000001.1"/>
</dbReference>
<dbReference type="EMBL" id="JADPIE010000001">
    <property type="protein sequence ID" value="MBF8435928.1"/>
    <property type="molecule type" value="Genomic_DNA"/>
</dbReference>
<gene>
    <name evidence="12" type="primary">crtI</name>
    <name evidence="12" type="ORF">I0Q91_02445</name>
</gene>
<dbReference type="PANTHER" id="PTHR43734">
    <property type="entry name" value="PHYTOENE DESATURASE"/>
    <property type="match status" value="1"/>
</dbReference>
<dbReference type="InterPro" id="IPR002937">
    <property type="entry name" value="Amino_oxidase"/>
</dbReference>
<evidence type="ECO:0000256" key="10">
    <source>
        <dbReference type="RuleBase" id="RU362075"/>
    </source>
</evidence>
<evidence type="ECO:0000259" key="11">
    <source>
        <dbReference type="Pfam" id="PF01593"/>
    </source>
</evidence>
<evidence type="ECO:0000256" key="9">
    <source>
        <dbReference type="ARBA" id="ARBA00048532"/>
    </source>
</evidence>
<evidence type="ECO:0000256" key="4">
    <source>
        <dbReference type="ARBA" id="ARBA00037901"/>
    </source>
</evidence>
<evidence type="ECO:0000256" key="6">
    <source>
        <dbReference type="ARBA" id="ARBA00039159"/>
    </source>
</evidence>
<keyword evidence="3 10" id="KW-0560">Oxidoreductase</keyword>
<evidence type="ECO:0000313" key="12">
    <source>
        <dbReference type="EMBL" id="MBF8435928.1"/>
    </source>
</evidence>
<reference evidence="12" key="1">
    <citation type="submission" date="2020-11" db="EMBL/GenBank/DDBJ databases">
        <title>Halonatronomonas betainensis gen. nov., sp. nov. a novel haloalkaliphilic representative of the family Halanaerobiacae capable of betaine degradation.</title>
        <authorList>
            <person name="Boltyanskaya Y."/>
            <person name="Kevbrin V."/>
            <person name="Detkova E."/>
            <person name="Grouzdev D.S."/>
            <person name="Koziaeva V."/>
            <person name="Zhilina T."/>
        </authorList>
    </citation>
    <scope>NUCLEOTIDE SEQUENCE</scope>
    <source>
        <strain evidence="12">Z-7014</strain>
    </source>
</reference>
<dbReference type="Proteomes" id="UP000621436">
    <property type="component" value="Unassembled WGS sequence"/>
</dbReference>
<comment type="catalytic activity">
    <reaction evidence="9">
        <text>all-trans-4,4'-diaponeurosporene + 2 AH2 + 2 O2 = 4,4'-diaponeurosporenal + 2 A + 3 H2O</text>
        <dbReference type="Rhea" id="RHEA:56104"/>
        <dbReference type="ChEBI" id="CHEBI:13193"/>
        <dbReference type="ChEBI" id="CHEBI:15377"/>
        <dbReference type="ChEBI" id="CHEBI:15379"/>
        <dbReference type="ChEBI" id="CHEBI:17499"/>
        <dbReference type="ChEBI" id="CHEBI:62743"/>
        <dbReference type="ChEBI" id="CHEBI:79065"/>
    </reaction>
</comment>
<keyword evidence="13" id="KW-1185">Reference proteome</keyword>
<protein>
    <recommendedName>
        <fullName evidence="6">4,4'-diaponeurosporene oxygenase</fullName>
    </recommendedName>
    <alternativeName>
        <fullName evidence="7">4,4'-diaponeurosporene oxidase</fullName>
    </alternativeName>
    <alternativeName>
        <fullName evidence="8">Carotenoid oxidase</fullName>
    </alternativeName>
</protein>
<comment type="cofactor">
    <cofactor evidence="1">
        <name>FAD</name>
        <dbReference type="ChEBI" id="CHEBI:57692"/>
    </cofactor>
</comment>
<comment type="caution">
    <text evidence="12">The sequence shown here is derived from an EMBL/GenBank/DDBJ whole genome shotgun (WGS) entry which is preliminary data.</text>
</comment>
<dbReference type="GO" id="GO:0016491">
    <property type="term" value="F:oxidoreductase activity"/>
    <property type="evidence" value="ECO:0007669"/>
    <property type="project" value="UniProtKB-KW"/>
</dbReference>
<name>A0A931F7W8_9FIRM</name>
<evidence type="ECO:0000256" key="2">
    <source>
        <dbReference type="ARBA" id="ARBA00022746"/>
    </source>
</evidence>
<dbReference type="InterPro" id="IPR014105">
    <property type="entry name" value="Carotenoid/retinoid_OxRdtase"/>
</dbReference>
<evidence type="ECO:0000256" key="1">
    <source>
        <dbReference type="ARBA" id="ARBA00001974"/>
    </source>
</evidence>
<dbReference type="Pfam" id="PF01593">
    <property type="entry name" value="Amino_oxidase"/>
    <property type="match status" value="1"/>
</dbReference>
<keyword evidence="2 10" id="KW-0125">Carotenoid biosynthesis</keyword>
<dbReference type="AlphaFoldDB" id="A0A931F7W8"/>
<dbReference type="Gene3D" id="3.50.50.60">
    <property type="entry name" value="FAD/NAD(P)-binding domain"/>
    <property type="match status" value="2"/>
</dbReference>